<reference evidence="3 4" key="1">
    <citation type="submission" date="2019-03" db="EMBL/GenBank/DDBJ databases">
        <title>Genomic Encyclopedia of Type Strains, Phase IV (KMG-IV): sequencing the most valuable type-strain genomes for metagenomic binning, comparative biology and taxonomic classification.</title>
        <authorList>
            <person name="Goeker M."/>
        </authorList>
    </citation>
    <scope>NUCLEOTIDE SEQUENCE [LARGE SCALE GENOMIC DNA]</scope>
    <source>
        <strain evidence="3 4">DSM 24455</strain>
    </source>
</reference>
<dbReference type="InterPro" id="IPR022986">
    <property type="entry name" value="UPF0237_ACT"/>
</dbReference>
<accession>A0A4V3ETC8</accession>
<dbReference type="InterPro" id="IPR045865">
    <property type="entry name" value="ACT-like_dom_sf"/>
</dbReference>
<gene>
    <name evidence="3" type="ORF">EDD71_1082</name>
</gene>
<dbReference type="NCBIfam" id="NF001220">
    <property type="entry name" value="PRK00194.1"/>
    <property type="match status" value="1"/>
</dbReference>
<dbReference type="EMBL" id="SOAZ01000008">
    <property type="protein sequence ID" value="TDT61107.1"/>
    <property type="molecule type" value="Genomic_DNA"/>
</dbReference>
<dbReference type="RefSeq" id="WP_133627854.1">
    <property type="nucleotide sequence ID" value="NZ_SOAZ01000008.1"/>
</dbReference>
<evidence type="ECO:0000259" key="2">
    <source>
        <dbReference type="PROSITE" id="PS51671"/>
    </source>
</evidence>
<dbReference type="CDD" id="cd04872">
    <property type="entry name" value="ACT_1ZPV"/>
    <property type="match status" value="1"/>
</dbReference>
<dbReference type="Proteomes" id="UP000295325">
    <property type="component" value="Unassembled WGS sequence"/>
</dbReference>
<dbReference type="Pfam" id="PF13740">
    <property type="entry name" value="ACT_6"/>
    <property type="match status" value="1"/>
</dbReference>
<feature type="domain" description="ACT" evidence="2">
    <location>
        <begin position="4"/>
        <end position="78"/>
    </location>
</feature>
<dbReference type="PANTHER" id="PTHR34875:SF6">
    <property type="entry name" value="UPF0237 PROTEIN MJ1558"/>
    <property type="match status" value="1"/>
</dbReference>
<evidence type="ECO:0000256" key="1">
    <source>
        <dbReference type="HAMAP-Rule" id="MF_01054"/>
    </source>
</evidence>
<dbReference type="AlphaFoldDB" id="A0A4V3ETC8"/>
<dbReference type="InterPro" id="IPR002912">
    <property type="entry name" value="ACT_dom"/>
</dbReference>
<dbReference type="SUPFAM" id="SSF55021">
    <property type="entry name" value="ACT-like"/>
    <property type="match status" value="1"/>
</dbReference>
<dbReference type="InterPro" id="IPR050990">
    <property type="entry name" value="UPF0237/GcvR_regulator"/>
</dbReference>
<proteinExistence type="inferred from homology"/>
<sequence>MRAVITVIGKDKIGIIAGISTILAECNVNILDISQTILQDYFTMIMLVDLTYMNVSLSELNEKLDKKEESLGVSIKVQHEDIFKAMHQI</sequence>
<keyword evidence="4" id="KW-1185">Reference proteome</keyword>
<dbReference type="OrthoDB" id="9803078at2"/>
<dbReference type="FunFam" id="3.30.70.260:FF:000032">
    <property type="entry name" value="UPF0237 protein SP_0238"/>
    <property type="match status" value="1"/>
</dbReference>
<comment type="similarity">
    <text evidence="1">Belongs to the UPF0237 family.</text>
</comment>
<comment type="caution">
    <text evidence="3">The sequence shown here is derived from an EMBL/GenBank/DDBJ whole genome shotgun (WGS) entry which is preliminary data.</text>
</comment>
<dbReference type="Gene3D" id="3.30.70.260">
    <property type="match status" value="1"/>
</dbReference>
<evidence type="ECO:0000313" key="3">
    <source>
        <dbReference type="EMBL" id="TDT61107.1"/>
    </source>
</evidence>
<protein>
    <recommendedName>
        <fullName evidence="1">UPF0237 protein EDD71_1082</fullName>
    </recommendedName>
</protein>
<name>A0A4V3ETC8_9CLOT</name>
<organism evidence="3 4">
    <name type="scientific">Fonticella tunisiensis</name>
    <dbReference type="NCBI Taxonomy" id="1096341"/>
    <lineage>
        <taxon>Bacteria</taxon>
        <taxon>Bacillati</taxon>
        <taxon>Bacillota</taxon>
        <taxon>Clostridia</taxon>
        <taxon>Eubacteriales</taxon>
        <taxon>Clostridiaceae</taxon>
        <taxon>Fonticella</taxon>
    </lineage>
</organism>
<dbReference type="PROSITE" id="PS51671">
    <property type="entry name" value="ACT"/>
    <property type="match status" value="1"/>
</dbReference>
<evidence type="ECO:0000313" key="4">
    <source>
        <dbReference type="Proteomes" id="UP000295325"/>
    </source>
</evidence>
<dbReference type="HAMAP" id="MF_01054">
    <property type="entry name" value="UPF0237"/>
    <property type="match status" value="1"/>
</dbReference>
<dbReference type="PANTHER" id="PTHR34875">
    <property type="entry name" value="UPF0237 PROTEIN MJ1558"/>
    <property type="match status" value="1"/>
</dbReference>